<proteinExistence type="predicted"/>
<reference evidence="2" key="2">
    <citation type="journal article" date="2007" name="Science">
        <title>Draft genome sequence of the sexually transmitted pathogen Trichomonas vaginalis.</title>
        <authorList>
            <person name="Carlton J.M."/>
            <person name="Hirt R.P."/>
            <person name="Silva J.C."/>
            <person name="Delcher A.L."/>
            <person name="Schatz M."/>
            <person name="Zhao Q."/>
            <person name="Wortman J.R."/>
            <person name="Bidwell S.L."/>
            <person name="Alsmark U.C.M."/>
            <person name="Besteiro S."/>
            <person name="Sicheritz-Ponten T."/>
            <person name="Noel C.J."/>
            <person name="Dacks J.B."/>
            <person name="Foster P.G."/>
            <person name="Simillion C."/>
            <person name="Van de Peer Y."/>
            <person name="Miranda-Saavedra D."/>
            <person name="Barton G.J."/>
            <person name="Westrop G.D."/>
            <person name="Mueller S."/>
            <person name="Dessi D."/>
            <person name="Fiori P.L."/>
            <person name="Ren Q."/>
            <person name="Paulsen I."/>
            <person name="Zhang H."/>
            <person name="Bastida-Corcuera F.D."/>
            <person name="Simoes-Barbosa A."/>
            <person name="Brown M.T."/>
            <person name="Hayes R.D."/>
            <person name="Mukherjee M."/>
            <person name="Okumura C.Y."/>
            <person name="Schneider R."/>
            <person name="Smith A.J."/>
            <person name="Vanacova S."/>
            <person name="Villalvazo M."/>
            <person name="Haas B.J."/>
            <person name="Pertea M."/>
            <person name="Feldblyum T.V."/>
            <person name="Utterback T.R."/>
            <person name="Shu C.L."/>
            <person name="Osoegawa K."/>
            <person name="de Jong P.J."/>
            <person name="Hrdy I."/>
            <person name="Horvathova L."/>
            <person name="Zubacova Z."/>
            <person name="Dolezal P."/>
            <person name="Malik S.B."/>
            <person name="Logsdon J.M. Jr."/>
            <person name="Henze K."/>
            <person name="Gupta A."/>
            <person name="Wang C.C."/>
            <person name="Dunne R.L."/>
            <person name="Upcroft J.A."/>
            <person name="Upcroft P."/>
            <person name="White O."/>
            <person name="Salzberg S.L."/>
            <person name="Tang P."/>
            <person name="Chiu C.-H."/>
            <person name="Lee Y.-S."/>
            <person name="Embley T.M."/>
            <person name="Coombs G.H."/>
            <person name="Mottram J.C."/>
            <person name="Tachezy J."/>
            <person name="Fraser-Liggett C.M."/>
            <person name="Johnson P.J."/>
        </authorList>
    </citation>
    <scope>NUCLEOTIDE SEQUENCE [LARGE SCALE GENOMIC DNA]</scope>
    <source>
        <strain evidence="2">G3</strain>
    </source>
</reference>
<dbReference type="Proteomes" id="UP000001542">
    <property type="component" value="Unassembled WGS sequence"/>
</dbReference>
<dbReference type="AlphaFoldDB" id="A2ERV3"/>
<dbReference type="VEuPathDB" id="TrichDB:TVAGG3_0019960"/>
<dbReference type="InParanoid" id="A2ERV3"/>
<keyword evidence="1" id="KW-1133">Transmembrane helix</keyword>
<sequence length="315" mass="36244">MKKLKIISSNFSNTFGNDINSSVIRVVSTKSVVLQNNYIGKQNNIWSLFEDSEFSIEKSNFSVSHCIVSSVSSKGTIEICNFENCSKLSVIDSTNSTISLDRCEFVRCKAKKGSVLVAKSNSSISMIDVNSFFCEATEKGAVAYIEDSKLRTDMCTFKYNKAPAAPSLFLKNSNNSEIKRTESKFNNGRFTFIYATGNMNLSINSVRIDDYYTKSVYCSENVNVQYENAYFKCAGRCQPVWEHFTPKPKNISVIEKTEIIKPLINYQTYRDIPIYYIILLLLVICFLFEILYNTSWFRRRFWFRKNIKKLNFHDA</sequence>
<evidence type="ECO:0000256" key="1">
    <source>
        <dbReference type="SAM" id="Phobius"/>
    </source>
</evidence>
<accession>A2ERV3</accession>
<evidence type="ECO:0008006" key="4">
    <source>
        <dbReference type="Google" id="ProtNLM"/>
    </source>
</evidence>
<dbReference type="RefSeq" id="XP_001316843.1">
    <property type="nucleotide sequence ID" value="XM_001316808.1"/>
</dbReference>
<dbReference type="VEuPathDB" id="TrichDB:TVAG_473070"/>
<gene>
    <name evidence="2" type="ORF">TVAG_473070</name>
</gene>
<keyword evidence="3" id="KW-1185">Reference proteome</keyword>
<dbReference type="KEGG" id="tva:4762483"/>
<keyword evidence="1" id="KW-0812">Transmembrane</keyword>
<organism evidence="2 3">
    <name type="scientific">Trichomonas vaginalis (strain ATCC PRA-98 / G3)</name>
    <dbReference type="NCBI Taxonomy" id="412133"/>
    <lineage>
        <taxon>Eukaryota</taxon>
        <taxon>Metamonada</taxon>
        <taxon>Parabasalia</taxon>
        <taxon>Trichomonadida</taxon>
        <taxon>Trichomonadidae</taxon>
        <taxon>Trichomonas</taxon>
    </lineage>
</organism>
<evidence type="ECO:0000313" key="3">
    <source>
        <dbReference type="Proteomes" id="UP000001542"/>
    </source>
</evidence>
<dbReference type="EMBL" id="DS113470">
    <property type="protein sequence ID" value="EAY04620.1"/>
    <property type="molecule type" value="Genomic_DNA"/>
</dbReference>
<reference evidence="2" key="1">
    <citation type="submission" date="2006-10" db="EMBL/GenBank/DDBJ databases">
        <authorList>
            <person name="Amadeo P."/>
            <person name="Zhao Q."/>
            <person name="Wortman J."/>
            <person name="Fraser-Liggett C."/>
            <person name="Carlton J."/>
        </authorList>
    </citation>
    <scope>NUCLEOTIDE SEQUENCE</scope>
    <source>
        <strain evidence="2">G3</strain>
    </source>
</reference>
<name>A2ERV3_TRIV3</name>
<keyword evidence="1" id="KW-0472">Membrane</keyword>
<feature type="transmembrane region" description="Helical" evidence="1">
    <location>
        <begin position="274"/>
        <end position="292"/>
    </location>
</feature>
<evidence type="ECO:0000313" key="2">
    <source>
        <dbReference type="EMBL" id="EAY04620.1"/>
    </source>
</evidence>
<protein>
    <recommendedName>
        <fullName evidence="4">Right handed beta helix domain-containing protein</fullName>
    </recommendedName>
</protein>